<comment type="similarity">
    <text evidence="4">Belongs to the Fes family.</text>
</comment>
<dbReference type="InterPro" id="IPR021764">
    <property type="entry name" value="Enterochelin_esterase_N"/>
</dbReference>
<dbReference type="Gene3D" id="3.40.50.1820">
    <property type="entry name" value="alpha/beta hydrolase"/>
    <property type="match status" value="1"/>
</dbReference>
<dbReference type="PANTHER" id="PTHR48098:SF3">
    <property type="entry name" value="IRON(III) ENTEROBACTIN ESTERASE"/>
    <property type="match status" value="1"/>
</dbReference>
<dbReference type="InterPro" id="IPR013783">
    <property type="entry name" value="Ig-like_fold"/>
</dbReference>
<accession>A0ABW5UXR0</accession>
<name>A0ABW5UXR0_9MICO</name>
<proteinExistence type="inferred from homology"/>
<comment type="subcellular location">
    <subcellularLocation>
        <location evidence="1">Cytoplasm</location>
    </subcellularLocation>
</comment>
<dbReference type="PANTHER" id="PTHR48098">
    <property type="entry name" value="ENTEROCHELIN ESTERASE-RELATED"/>
    <property type="match status" value="1"/>
</dbReference>
<dbReference type="Pfam" id="PF11806">
    <property type="entry name" value="Enterochelin_N"/>
    <property type="match status" value="1"/>
</dbReference>
<evidence type="ECO:0000256" key="4">
    <source>
        <dbReference type="ARBA" id="ARBA00024201"/>
    </source>
</evidence>
<sequence length="430" mass="46698">MDIDTDLDAHLRRTTPPHAPRPWPLPIVESPRIRELTAALEAADAAARDTLVEEFLAELEAGGAPLIEPADGPDHRVVTFAYFGPAPHVYLVANKLTDVFAPAEGRMHRVVNSDLATISVRMPADWLCSYHFLTPDSPFEEAEGRLTMREVLGQAGVLTSDPRNPNQRPNKLVPHAPHSIVALERAPREPETAPYADWRQEQRLLTLPVSGERVTVTVRSHPNASAASPAVLLLDGEVWLDDDLLVGALAARIASGDCPPVHLVYLPSAGPRSRQLDYPADARKQGELLARIRRVLEAVVPGHDGGLVPAGQSLGGLFSMLAAVRFPELVRAAVGQSPSLWWPTLEPPHQSPGAWFAELGAARDTAPCAVQVGHTEWLLQGAVLHAREFLRALDRLVETPGDAVTGGHDVAWWRRTLPDAICAVLARSTR</sequence>
<protein>
    <submittedName>
        <fullName evidence="7">Enterochelin esterase domain-containing protein</fullName>
    </submittedName>
</protein>
<dbReference type="InterPro" id="IPR000801">
    <property type="entry name" value="Esterase-like"/>
</dbReference>
<keyword evidence="8" id="KW-1185">Reference proteome</keyword>
<dbReference type="Gene3D" id="2.60.40.10">
    <property type="entry name" value="Immunoglobulins"/>
    <property type="match status" value="1"/>
</dbReference>
<comment type="caution">
    <text evidence="7">The sequence shown here is derived from an EMBL/GenBank/DDBJ whole genome shotgun (WGS) entry which is preliminary data.</text>
</comment>
<feature type="domain" description="Enterochelin esterase N-terminal" evidence="6">
    <location>
        <begin position="79"/>
        <end position="191"/>
    </location>
</feature>
<keyword evidence="2" id="KW-0963">Cytoplasm</keyword>
<feature type="region of interest" description="Disordered" evidence="5">
    <location>
        <begin position="1"/>
        <end position="24"/>
    </location>
</feature>
<evidence type="ECO:0000256" key="3">
    <source>
        <dbReference type="ARBA" id="ARBA00022801"/>
    </source>
</evidence>
<dbReference type="EMBL" id="JBHUNE010000006">
    <property type="protein sequence ID" value="MFD2758219.1"/>
    <property type="molecule type" value="Genomic_DNA"/>
</dbReference>
<dbReference type="Proteomes" id="UP001597492">
    <property type="component" value="Unassembled WGS sequence"/>
</dbReference>
<evidence type="ECO:0000256" key="1">
    <source>
        <dbReference type="ARBA" id="ARBA00004496"/>
    </source>
</evidence>
<dbReference type="Pfam" id="PF00756">
    <property type="entry name" value="Esterase"/>
    <property type="match status" value="1"/>
</dbReference>
<evidence type="ECO:0000256" key="2">
    <source>
        <dbReference type="ARBA" id="ARBA00022490"/>
    </source>
</evidence>
<feature type="region of interest" description="Disordered" evidence="5">
    <location>
        <begin position="156"/>
        <end position="175"/>
    </location>
</feature>
<gene>
    <name evidence="7" type="ORF">ACFSW7_07490</name>
</gene>
<dbReference type="RefSeq" id="WP_019619672.1">
    <property type="nucleotide sequence ID" value="NZ_JBHUNE010000006.1"/>
</dbReference>
<dbReference type="InterPro" id="IPR029058">
    <property type="entry name" value="AB_hydrolase_fold"/>
</dbReference>
<reference evidence="8" key="1">
    <citation type="journal article" date="2019" name="Int. J. Syst. Evol. Microbiol.">
        <title>The Global Catalogue of Microorganisms (GCM) 10K type strain sequencing project: providing services to taxonomists for standard genome sequencing and annotation.</title>
        <authorList>
            <consortium name="The Broad Institute Genomics Platform"/>
            <consortium name="The Broad Institute Genome Sequencing Center for Infectious Disease"/>
            <person name="Wu L."/>
            <person name="Ma J."/>
        </authorList>
    </citation>
    <scope>NUCLEOTIDE SEQUENCE [LARGE SCALE GENOMIC DNA]</scope>
    <source>
        <strain evidence="8">TISTR 1514</strain>
    </source>
</reference>
<evidence type="ECO:0000256" key="5">
    <source>
        <dbReference type="SAM" id="MobiDB-lite"/>
    </source>
</evidence>
<dbReference type="SUPFAM" id="SSF53474">
    <property type="entry name" value="alpha/beta-Hydrolases"/>
    <property type="match status" value="1"/>
</dbReference>
<keyword evidence="3" id="KW-0378">Hydrolase</keyword>
<organism evidence="7 8">
    <name type="scientific">Gulosibacter faecalis</name>
    <dbReference type="NCBI Taxonomy" id="272240"/>
    <lineage>
        <taxon>Bacteria</taxon>
        <taxon>Bacillati</taxon>
        <taxon>Actinomycetota</taxon>
        <taxon>Actinomycetes</taxon>
        <taxon>Micrococcales</taxon>
        <taxon>Microbacteriaceae</taxon>
        <taxon>Gulosibacter</taxon>
    </lineage>
</organism>
<evidence type="ECO:0000259" key="6">
    <source>
        <dbReference type="Pfam" id="PF11806"/>
    </source>
</evidence>
<dbReference type="SUPFAM" id="SSF81296">
    <property type="entry name" value="E set domains"/>
    <property type="match status" value="1"/>
</dbReference>
<dbReference type="InterPro" id="IPR014756">
    <property type="entry name" value="Ig_E-set"/>
</dbReference>
<evidence type="ECO:0000313" key="8">
    <source>
        <dbReference type="Proteomes" id="UP001597492"/>
    </source>
</evidence>
<evidence type="ECO:0000313" key="7">
    <source>
        <dbReference type="EMBL" id="MFD2758219.1"/>
    </source>
</evidence>
<dbReference type="InterPro" id="IPR050583">
    <property type="entry name" value="Mycobacterial_A85_antigen"/>
</dbReference>